<keyword evidence="5" id="KW-1185">Reference proteome</keyword>
<evidence type="ECO:0000256" key="2">
    <source>
        <dbReference type="ARBA" id="ARBA00022603"/>
    </source>
</evidence>
<evidence type="ECO:0000256" key="1">
    <source>
        <dbReference type="ARBA" id="ARBA00008361"/>
    </source>
</evidence>
<dbReference type="PANTHER" id="PTHR12176:SF79">
    <property type="entry name" value="METHYLTRANSFERASE TYPE 11 DOMAIN-CONTAINING PROTEIN"/>
    <property type="match status" value="1"/>
</dbReference>
<dbReference type="OrthoDB" id="411785at2759"/>
<protein>
    <recommendedName>
        <fullName evidence="6">Methyltransferase type 11 domain-containing protein</fullName>
    </recommendedName>
</protein>
<reference evidence="4" key="1">
    <citation type="journal article" date="2020" name="bioRxiv">
        <title>Hybrid origin of Populus tomentosa Carr. identified through genome sequencing and phylogenomic analysis.</title>
        <authorList>
            <person name="An X."/>
            <person name="Gao K."/>
            <person name="Chen Z."/>
            <person name="Li J."/>
            <person name="Yang X."/>
            <person name="Yang X."/>
            <person name="Zhou J."/>
            <person name="Guo T."/>
            <person name="Zhao T."/>
            <person name="Huang S."/>
            <person name="Miao D."/>
            <person name="Khan W.U."/>
            <person name="Rao P."/>
            <person name="Ye M."/>
            <person name="Lei B."/>
            <person name="Liao W."/>
            <person name="Wang J."/>
            <person name="Ji L."/>
            <person name="Li Y."/>
            <person name="Guo B."/>
            <person name="Mustafa N.S."/>
            <person name="Li S."/>
            <person name="Yun Q."/>
            <person name="Keller S.R."/>
            <person name="Mao J."/>
            <person name="Zhang R."/>
            <person name="Strauss S.H."/>
        </authorList>
    </citation>
    <scope>NUCLEOTIDE SEQUENCE</scope>
    <source>
        <strain evidence="4">GM15</strain>
        <tissue evidence="4">Leaf</tissue>
    </source>
</reference>
<name>A0A8X7Y0J6_POPTO</name>
<evidence type="ECO:0000313" key="5">
    <source>
        <dbReference type="Proteomes" id="UP000886885"/>
    </source>
</evidence>
<evidence type="ECO:0008006" key="6">
    <source>
        <dbReference type="Google" id="ProtNLM"/>
    </source>
</evidence>
<dbReference type="PANTHER" id="PTHR12176">
    <property type="entry name" value="SAM-DEPENDENT METHYLTRANSFERASE SUPERFAMILY PROTEIN"/>
    <property type="match status" value="1"/>
</dbReference>
<gene>
    <name evidence="4" type="ORF">POTOM_060121</name>
</gene>
<keyword evidence="3" id="KW-0808">Transferase</keyword>
<dbReference type="AlphaFoldDB" id="A0A8X7Y0J6"/>
<dbReference type="InterPro" id="IPR051419">
    <property type="entry name" value="Lys/N-term_MeTrsfase_sf"/>
</dbReference>
<dbReference type="Gene3D" id="3.40.50.150">
    <property type="entry name" value="Vaccinia Virus protein VP39"/>
    <property type="match status" value="1"/>
</dbReference>
<dbReference type="InterPro" id="IPR029063">
    <property type="entry name" value="SAM-dependent_MTases_sf"/>
</dbReference>
<dbReference type="GO" id="GO:0032259">
    <property type="term" value="P:methylation"/>
    <property type="evidence" value="ECO:0007669"/>
    <property type="project" value="UniProtKB-KW"/>
</dbReference>
<comment type="caution">
    <text evidence="4">The sequence shown here is derived from an EMBL/GenBank/DDBJ whole genome shotgun (WGS) entry which is preliminary data.</text>
</comment>
<keyword evidence="2" id="KW-0489">Methyltransferase</keyword>
<proteinExistence type="inferred from homology"/>
<dbReference type="Proteomes" id="UP000886885">
    <property type="component" value="Unassembled WGS sequence"/>
</dbReference>
<dbReference type="EMBL" id="JAAWWB010000400">
    <property type="protein sequence ID" value="KAG6736930.1"/>
    <property type="molecule type" value="Genomic_DNA"/>
</dbReference>
<evidence type="ECO:0000313" key="4">
    <source>
        <dbReference type="EMBL" id="KAG6736930.1"/>
    </source>
</evidence>
<accession>A0A8X7Y0J6</accession>
<dbReference type="GO" id="GO:0008168">
    <property type="term" value="F:methyltransferase activity"/>
    <property type="evidence" value="ECO:0007669"/>
    <property type="project" value="UniProtKB-KW"/>
</dbReference>
<evidence type="ECO:0000256" key="3">
    <source>
        <dbReference type="ARBA" id="ARBA00022679"/>
    </source>
</evidence>
<organism evidence="4 5">
    <name type="scientific">Populus tomentosa</name>
    <name type="common">Chinese white poplar</name>
    <dbReference type="NCBI Taxonomy" id="118781"/>
    <lineage>
        <taxon>Eukaryota</taxon>
        <taxon>Viridiplantae</taxon>
        <taxon>Streptophyta</taxon>
        <taxon>Embryophyta</taxon>
        <taxon>Tracheophyta</taxon>
        <taxon>Spermatophyta</taxon>
        <taxon>Magnoliopsida</taxon>
        <taxon>eudicotyledons</taxon>
        <taxon>Gunneridae</taxon>
        <taxon>Pentapetalae</taxon>
        <taxon>rosids</taxon>
        <taxon>fabids</taxon>
        <taxon>Malpighiales</taxon>
        <taxon>Salicaceae</taxon>
        <taxon>Saliceae</taxon>
        <taxon>Populus</taxon>
    </lineage>
</organism>
<comment type="similarity">
    <text evidence="1">Belongs to the methyltransferase superfamily.</text>
</comment>
<sequence length="168" mass="19113">MFFLTDIGMDVRDMSEFQSGSFNAVIDKGTLDSILQSACYFFLFFFCSVGMIHEKCSQDAQGSLELMTNYRVLKDNGVYILVTYGAPLYRLQLLRESCSWRIKLHVIDKLLSDEGSEHPVQELMNPVPIDDNGSSVEAVLGKNPDVHYIYVCTKDESLKPEQKHEEQV</sequence>